<organism evidence="2 3">
    <name type="scientific">Eleusine coracana subsp. coracana</name>
    <dbReference type="NCBI Taxonomy" id="191504"/>
    <lineage>
        <taxon>Eukaryota</taxon>
        <taxon>Viridiplantae</taxon>
        <taxon>Streptophyta</taxon>
        <taxon>Embryophyta</taxon>
        <taxon>Tracheophyta</taxon>
        <taxon>Spermatophyta</taxon>
        <taxon>Magnoliopsida</taxon>
        <taxon>Liliopsida</taxon>
        <taxon>Poales</taxon>
        <taxon>Poaceae</taxon>
        <taxon>PACMAD clade</taxon>
        <taxon>Chloridoideae</taxon>
        <taxon>Cynodonteae</taxon>
        <taxon>Eleusininae</taxon>
        <taxon>Eleusine</taxon>
    </lineage>
</organism>
<dbReference type="CDD" id="cd02440">
    <property type="entry name" value="AdoMet_MTases"/>
    <property type="match status" value="1"/>
</dbReference>
<dbReference type="SUPFAM" id="SSF53335">
    <property type="entry name" value="S-adenosyl-L-methionine-dependent methyltransferases"/>
    <property type="match status" value="1"/>
</dbReference>
<dbReference type="GO" id="GO:0008757">
    <property type="term" value="F:S-adenosylmethionine-dependent methyltransferase activity"/>
    <property type="evidence" value="ECO:0007669"/>
    <property type="project" value="InterPro"/>
</dbReference>
<evidence type="ECO:0000313" key="3">
    <source>
        <dbReference type="Proteomes" id="UP001054889"/>
    </source>
</evidence>
<name>A0AAV5E7L1_ELECO</name>
<dbReference type="PANTHER" id="PTHR44575:SF2">
    <property type="entry name" value="OS01G0589200 PROTEIN"/>
    <property type="match status" value="1"/>
</dbReference>
<feature type="domain" description="Methyltransferase type 11" evidence="1">
    <location>
        <begin position="132"/>
        <end position="227"/>
    </location>
</feature>
<sequence length="353" mass="39071">MGYLWRVRLSAFAAGAATASAAGFFLLYKDHLFARATIASQNDVIFRFPEMNRNVMVDSSCEDIHEHQLPGFHSLTDDWYKTHSFHKVPERDQMAGLFGKQAAMYAAARPTYPKDLFAKLAALTAHHRLAWDVGTGSGQAAIDVAEHYDSVVATDVSAEQLRHATPHPKVRYLHTPDAAPGDDVVAALGGEGGVDLITVAEAVHWFDLLAFYGVARRVLQRPGGVIAVWGYNYRMSPVEDMMARFYRTTVPYWDPRARHAMDGYVNLPFPFDDIGLGREGEPTSLDMEQEMSFEGLIGMLSSWSAVTTAKQQGVDLLSEPVVKEMEQEWGGASLIRKVTFKAFLLAGTPRADD</sequence>
<dbReference type="Proteomes" id="UP001054889">
    <property type="component" value="Unassembled WGS sequence"/>
</dbReference>
<dbReference type="PANTHER" id="PTHR44575">
    <property type="entry name" value="OS01G0589200 PROTEIN"/>
    <property type="match status" value="1"/>
</dbReference>
<dbReference type="InterPro" id="IPR029063">
    <property type="entry name" value="SAM-dependent_MTases_sf"/>
</dbReference>
<protein>
    <recommendedName>
        <fullName evidence="1">Methyltransferase type 11 domain-containing protein</fullName>
    </recommendedName>
</protein>
<dbReference type="AlphaFoldDB" id="A0AAV5E7L1"/>
<proteinExistence type="predicted"/>
<evidence type="ECO:0000259" key="1">
    <source>
        <dbReference type="Pfam" id="PF08241"/>
    </source>
</evidence>
<dbReference type="EMBL" id="BQKI01000073">
    <property type="protein sequence ID" value="GJN18495.1"/>
    <property type="molecule type" value="Genomic_DNA"/>
</dbReference>
<dbReference type="Gene3D" id="3.40.50.150">
    <property type="entry name" value="Vaccinia Virus protein VP39"/>
    <property type="match status" value="1"/>
</dbReference>
<accession>A0AAV5E7L1</accession>
<dbReference type="InterPro" id="IPR013216">
    <property type="entry name" value="Methyltransf_11"/>
</dbReference>
<comment type="caution">
    <text evidence="2">The sequence shown here is derived from an EMBL/GenBank/DDBJ whole genome shotgun (WGS) entry which is preliminary data.</text>
</comment>
<reference evidence="2" key="1">
    <citation type="journal article" date="2018" name="DNA Res.">
        <title>Multiple hybrid de novo genome assembly of finger millet, an orphan allotetraploid crop.</title>
        <authorList>
            <person name="Hatakeyama M."/>
            <person name="Aluri S."/>
            <person name="Balachadran M.T."/>
            <person name="Sivarajan S.R."/>
            <person name="Patrignani A."/>
            <person name="Gruter S."/>
            <person name="Poveda L."/>
            <person name="Shimizu-Inatsugi R."/>
            <person name="Baeten J."/>
            <person name="Francoijs K.J."/>
            <person name="Nataraja K.N."/>
            <person name="Reddy Y.A.N."/>
            <person name="Phadnis S."/>
            <person name="Ravikumar R.L."/>
            <person name="Schlapbach R."/>
            <person name="Sreeman S.M."/>
            <person name="Shimizu K.K."/>
        </authorList>
    </citation>
    <scope>NUCLEOTIDE SEQUENCE</scope>
</reference>
<reference evidence="2" key="2">
    <citation type="submission" date="2021-12" db="EMBL/GenBank/DDBJ databases">
        <title>Resequencing data analysis of finger millet.</title>
        <authorList>
            <person name="Hatakeyama M."/>
            <person name="Aluri S."/>
            <person name="Balachadran M.T."/>
            <person name="Sivarajan S.R."/>
            <person name="Poveda L."/>
            <person name="Shimizu-Inatsugi R."/>
            <person name="Schlapbach R."/>
            <person name="Sreeman S.M."/>
            <person name="Shimizu K.K."/>
        </authorList>
    </citation>
    <scope>NUCLEOTIDE SEQUENCE</scope>
</reference>
<dbReference type="Pfam" id="PF08241">
    <property type="entry name" value="Methyltransf_11"/>
    <property type="match status" value="1"/>
</dbReference>
<keyword evidence="3" id="KW-1185">Reference proteome</keyword>
<evidence type="ECO:0000313" key="2">
    <source>
        <dbReference type="EMBL" id="GJN18495.1"/>
    </source>
</evidence>
<gene>
    <name evidence="2" type="primary">gb05662</name>
    <name evidence="2" type="ORF">PR202_gb05662</name>
</gene>